<gene>
    <name evidence="2" type="ORF">DYS74_01610</name>
</gene>
<keyword evidence="3" id="KW-1185">Reference proteome</keyword>
<evidence type="ECO:0000259" key="1">
    <source>
        <dbReference type="Pfam" id="PF15611"/>
    </source>
</evidence>
<evidence type="ECO:0000313" key="2">
    <source>
        <dbReference type="EMBL" id="RLL73040.1"/>
    </source>
</evidence>
<dbReference type="InterPro" id="IPR028943">
    <property type="entry name" value="ZorC_EH_Signature_dom"/>
</dbReference>
<proteinExistence type="predicted"/>
<accession>A0A421BXJ5</accession>
<comment type="caution">
    <text evidence="2">The sequence shown here is derived from an EMBL/GenBank/DDBJ whole genome shotgun (WGS) entry which is preliminary data.</text>
</comment>
<dbReference type="EMBL" id="RCHI01000001">
    <property type="protein sequence ID" value="RLL73040.1"/>
    <property type="molecule type" value="Genomic_DNA"/>
</dbReference>
<dbReference type="AlphaFoldDB" id="A0A421BXJ5"/>
<feature type="domain" description="Zorya protein ZorC EH" evidence="1">
    <location>
        <begin position="30"/>
        <end position="418"/>
    </location>
</feature>
<dbReference type="Pfam" id="PF15611">
    <property type="entry name" value="EH_Signature"/>
    <property type="match status" value="1"/>
</dbReference>
<reference evidence="2 3" key="1">
    <citation type="submission" date="2018-10" db="EMBL/GenBank/DDBJ databases">
        <title>Rhodobacter sp . BO-81.</title>
        <authorList>
            <person name="Im W.T."/>
        </authorList>
    </citation>
    <scope>NUCLEOTIDE SEQUENCE [LARGE SCALE GENOMIC DNA]</scope>
    <source>
        <strain evidence="2 3">BO-81</strain>
    </source>
</reference>
<dbReference type="RefSeq" id="WP_121530402.1">
    <property type="nucleotide sequence ID" value="NZ_RCHI01000001.1"/>
</dbReference>
<sequence>MSPPRPLSELLERATPLQLPVPPDFTALNRTVKRVLDRWDRPEKPERDPERLLAEMADRIARRDWHKVPMSFATRAARLAFSAPWRDDPAHDRIRAFLLAEIAASTRAGFLNPMLRIYIETFAPGAVHSADLARHLKGAQSRLGAQWRQLLDHVPELLDPQHAPEAIATRMAQMEDPWTGLRRIGLRHPHAPGLMDAAHLAFVRQIAPRLDQRPEIERLLDWLRPAGQTARVNGAAEAIEALLRPWAEQAPPPDTMTLLTDRLTELYGHPRVSRNAIWNLIDPSLEKQLLRWLMGSDIRFLFRVLTEVERGHMWRDREDFWWTKYEQGLLDEVWIAFNSEGYRAATSKLPPDTRHSAYRFAHQTGEKDKSLLFMRIGNKIVVEGTYNFKVHIFPADAELSPKLYQRQYDVDHIRARGRHGAKTIPHLGDWQSRVSMSL</sequence>
<protein>
    <recommendedName>
        <fullName evidence="1">Zorya protein ZorC EH domain-containing protein</fullName>
    </recommendedName>
</protein>
<name>A0A421BXJ5_9RHOB</name>
<dbReference type="Proteomes" id="UP000279673">
    <property type="component" value="Unassembled WGS sequence"/>
</dbReference>
<evidence type="ECO:0000313" key="3">
    <source>
        <dbReference type="Proteomes" id="UP000279673"/>
    </source>
</evidence>
<organism evidence="2 3">
    <name type="scientific">Paenirhodobacter hankyongi</name>
    <dbReference type="NCBI Taxonomy" id="2294033"/>
    <lineage>
        <taxon>Bacteria</taxon>
        <taxon>Pseudomonadati</taxon>
        <taxon>Pseudomonadota</taxon>
        <taxon>Alphaproteobacteria</taxon>
        <taxon>Rhodobacterales</taxon>
        <taxon>Rhodobacter group</taxon>
        <taxon>Paenirhodobacter</taxon>
    </lineage>
</organism>